<feature type="region of interest" description="Disordered" evidence="1">
    <location>
        <begin position="238"/>
        <end position="301"/>
    </location>
</feature>
<feature type="region of interest" description="Disordered" evidence="1">
    <location>
        <begin position="1"/>
        <end position="25"/>
    </location>
</feature>
<organism evidence="3">
    <name type="scientific">Ananas comosus var. bracteatus</name>
    <name type="common">red pineapple</name>
    <dbReference type="NCBI Taxonomy" id="296719"/>
    <lineage>
        <taxon>Eukaryota</taxon>
        <taxon>Viridiplantae</taxon>
        <taxon>Streptophyta</taxon>
        <taxon>Embryophyta</taxon>
        <taxon>Tracheophyta</taxon>
        <taxon>Spermatophyta</taxon>
        <taxon>Magnoliopsida</taxon>
        <taxon>Liliopsida</taxon>
        <taxon>Poales</taxon>
        <taxon>Bromeliaceae</taxon>
        <taxon>Bromelioideae</taxon>
        <taxon>Ananas</taxon>
    </lineage>
</organism>
<dbReference type="SUPFAM" id="SSF57756">
    <property type="entry name" value="Retrovirus zinc finger-like domains"/>
    <property type="match status" value="1"/>
</dbReference>
<evidence type="ECO:0000313" key="3">
    <source>
        <dbReference type="EMBL" id="CAD1817915.1"/>
    </source>
</evidence>
<dbReference type="AlphaFoldDB" id="A0A6V7NH56"/>
<dbReference type="GO" id="GO:0008270">
    <property type="term" value="F:zinc ion binding"/>
    <property type="evidence" value="ECO:0007669"/>
    <property type="project" value="InterPro"/>
</dbReference>
<dbReference type="PANTHER" id="PTHR47481:SF9">
    <property type="entry name" value="RETROTRANSPOSON GAG DOMAIN-CONTAINING PROTEIN"/>
    <property type="match status" value="1"/>
</dbReference>
<dbReference type="Pfam" id="PF14223">
    <property type="entry name" value="Retrotran_gag_2"/>
    <property type="match status" value="1"/>
</dbReference>
<proteinExistence type="predicted"/>
<accession>A0A6V7NH56</accession>
<feature type="compositionally biased region" description="Polar residues" evidence="1">
    <location>
        <begin position="238"/>
        <end position="256"/>
    </location>
</feature>
<protein>
    <recommendedName>
        <fullName evidence="2">Retrovirus-related Pol polyprotein from transposon TNT 1-94-like beta-barrel domain-containing protein</fullName>
    </recommendedName>
</protein>
<dbReference type="PANTHER" id="PTHR47481">
    <property type="match status" value="1"/>
</dbReference>
<gene>
    <name evidence="3" type="ORF">CB5_LOCUS1126</name>
</gene>
<sequence>MEKENPANNSPPHIASTSPPQNTSTDLISINATAQLPLKLTHLNYPSWRAQFNALLFGYDLMGFVDGSKSCPPSTIMNDGKPTPNPDFALWVRQDQLLLHAIKASTSENIMSFIASAKTSREAWQKLAHLYANKSRSRVMSLKDRLSSLSRGTKSVSEYLQLIKTTADELAIVDSPLDDIDLVIYTLNGLGPEFKEISAAMKARENPITFEELYDKLIDYENFLKKEEMSHDATVLTANFTRRSNGQGTNSLGRNYNRQNPRSNNGQRNNNQHGPSRPPNFYRKAESPPSHTQRRRGTDQLSTNVTCQYCDRPGHTAKKCYKLHPPSEPMVNFTSSNRLAAQDWLMDSAATHHVTNNMQNLSLHSEYHGPDEIVVGDGSGLPITHTGSSLLSSHSNSFHLSNVLFVPSIKENLISVSKFCKTNKVSVEFFPSHFVVKDLSSGRLSCTALMTMTSTDSLRRLVLRRLHLQASKLL</sequence>
<dbReference type="GO" id="GO:0003676">
    <property type="term" value="F:nucleic acid binding"/>
    <property type="evidence" value="ECO:0007669"/>
    <property type="project" value="InterPro"/>
</dbReference>
<dbReference type="InterPro" id="IPR054722">
    <property type="entry name" value="PolX-like_BBD"/>
</dbReference>
<evidence type="ECO:0000256" key="1">
    <source>
        <dbReference type="SAM" id="MobiDB-lite"/>
    </source>
</evidence>
<dbReference type="Pfam" id="PF22936">
    <property type="entry name" value="Pol_BBD"/>
    <property type="match status" value="1"/>
</dbReference>
<name>A0A6V7NH56_ANACO</name>
<dbReference type="EMBL" id="LR862138">
    <property type="protein sequence ID" value="CAD1817915.1"/>
    <property type="molecule type" value="Genomic_DNA"/>
</dbReference>
<reference evidence="3" key="1">
    <citation type="submission" date="2020-07" db="EMBL/GenBank/DDBJ databases">
        <authorList>
            <person name="Lin J."/>
        </authorList>
    </citation>
    <scope>NUCLEOTIDE SEQUENCE</scope>
</reference>
<feature type="domain" description="Retrovirus-related Pol polyprotein from transposon TNT 1-94-like beta-barrel" evidence="2">
    <location>
        <begin position="344"/>
        <end position="421"/>
    </location>
</feature>
<evidence type="ECO:0000259" key="2">
    <source>
        <dbReference type="Pfam" id="PF22936"/>
    </source>
</evidence>
<dbReference type="InterPro" id="IPR036875">
    <property type="entry name" value="Znf_CCHC_sf"/>
</dbReference>
<feature type="compositionally biased region" description="Low complexity" evidence="1">
    <location>
        <begin position="257"/>
        <end position="272"/>
    </location>
</feature>